<gene>
    <name evidence="3" type="ORF">BDD43_4233</name>
</gene>
<feature type="domain" description="GLAA-B beta-barrel" evidence="2">
    <location>
        <begin position="135"/>
        <end position="228"/>
    </location>
</feature>
<evidence type="ECO:0000313" key="4">
    <source>
        <dbReference type="Proteomes" id="UP000268007"/>
    </source>
</evidence>
<dbReference type="AlphaFoldDB" id="A0A495J4W3"/>
<evidence type="ECO:0000313" key="3">
    <source>
        <dbReference type="EMBL" id="RKR84015.1"/>
    </source>
</evidence>
<sequence length="267" mass="30322">MVKNKLKRKPFLLFLMMVLLNQAFSQETVYVTAFGAIPDSRQDVTPALNRVLAYCKGKARVTIQFPKGRFDFYPEVGHKKSNPIGINLFKQHGLTIDGGGSEFIFHGKMQVANVDSSSDIVLRNFSVDWDRPLISQCQVVAVTDTCLDVKIDRQVYPYVIEQDTIQFIGEGWKYPVLEMYSTLYDKDTKEVVYNTWDAPLGNIFQSKAEQLAGGVVRFHGKPKMKPEVFSDKVDQPVAVRYAWSFSPDVTLYNDDGLPAAPFRTDDW</sequence>
<dbReference type="InterPro" id="IPR012334">
    <property type="entry name" value="Pectin_lyas_fold"/>
</dbReference>
<keyword evidence="4" id="KW-1185">Reference proteome</keyword>
<feature type="chain" id="PRO_5019792006" description="GLAA-B beta-barrel domain-containing protein" evidence="1">
    <location>
        <begin position="26"/>
        <end position="267"/>
    </location>
</feature>
<dbReference type="Proteomes" id="UP000268007">
    <property type="component" value="Unassembled WGS sequence"/>
</dbReference>
<keyword evidence="1" id="KW-0732">Signal</keyword>
<organism evidence="3 4">
    <name type="scientific">Mucilaginibacter gracilis</name>
    <dbReference type="NCBI Taxonomy" id="423350"/>
    <lineage>
        <taxon>Bacteria</taxon>
        <taxon>Pseudomonadati</taxon>
        <taxon>Bacteroidota</taxon>
        <taxon>Sphingobacteriia</taxon>
        <taxon>Sphingobacteriales</taxon>
        <taxon>Sphingobacteriaceae</taxon>
        <taxon>Mucilaginibacter</taxon>
    </lineage>
</organism>
<dbReference type="OrthoDB" id="9807299at2"/>
<feature type="signal peptide" evidence="1">
    <location>
        <begin position="1"/>
        <end position="25"/>
    </location>
</feature>
<dbReference type="InterPro" id="IPR057275">
    <property type="entry name" value="Beta-barrel_GLAA-B_I"/>
</dbReference>
<comment type="caution">
    <text evidence="3">The sequence shown here is derived from an EMBL/GenBank/DDBJ whole genome shotgun (WGS) entry which is preliminary data.</text>
</comment>
<accession>A0A495J4W3</accession>
<protein>
    <recommendedName>
        <fullName evidence="2">GLAA-B beta-barrel domain-containing protein</fullName>
    </recommendedName>
</protein>
<dbReference type="RefSeq" id="WP_147425694.1">
    <property type="nucleotide sequence ID" value="NZ_RBKU01000001.1"/>
</dbReference>
<dbReference type="EMBL" id="RBKU01000001">
    <property type="protein sequence ID" value="RKR84015.1"/>
    <property type="molecule type" value="Genomic_DNA"/>
</dbReference>
<reference evidence="3 4" key="1">
    <citation type="submission" date="2018-10" db="EMBL/GenBank/DDBJ databases">
        <title>Genomic Encyclopedia of Archaeal and Bacterial Type Strains, Phase II (KMG-II): from individual species to whole genera.</title>
        <authorList>
            <person name="Goeker M."/>
        </authorList>
    </citation>
    <scope>NUCLEOTIDE SEQUENCE [LARGE SCALE GENOMIC DNA]</scope>
    <source>
        <strain evidence="3 4">DSM 18602</strain>
    </source>
</reference>
<dbReference type="Gene3D" id="2.160.20.10">
    <property type="entry name" value="Single-stranded right-handed beta-helix, Pectin lyase-like"/>
    <property type="match status" value="1"/>
</dbReference>
<dbReference type="SUPFAM" id="SSF51126">
    <property type="entry name" value="Pectin lyase-like"/>
    <property type="match status" value="1"/>
</dbReference>
<dbReference type="Pfam" id="PF23763">
    <property type="entry name" value="Beta-barrel_GLAA-B_I"/>
    <property type="match status" value="1"/>
</dbReference>
<evidence type="ECO:0000256" key="1">
    <source>
        <dbReference type="SAM" id="SignalP"/>
    </source>
</evidence>
<proteinExistence type="predicted"/>
<dbReference type="InterPro" id="IPR011050">
    <property type="entry name" value="Pectin_lyase_fold/virulence"/>
</dbReference>
<name>A0A495J4W3_9SPHI</name>
<evidence type="ECO:0000259" key="2">
    <source>
        <dbReference type="Pfam" id="PF23763"/>
    </source>
</evidence>